<dbReference type="AlphaFoldDB" id="A0A401QQI6"/>
<dbReference type="Gene3D" id="1.20.1440.30">
    <property type="entry name" value="Biosynthetic Protein domain"/>
    <property type="match status" value="1"/>
</dbReference>
<comment type="caution">
    <text evidence="1">The sequence shown here is derived from an EMBL/GenBank/DDBJ whole genome shotgun (WGS) entry which is preliminary data.</text>
</comment>
<dbReference type="Proteomes" id="UP000288351">
    <property type="component" value="Unassembled WGS sequence"/>
</dbReference>
<dbReference type="Gene3D" id="3.30.1870.10">
    <property type="entry name" value="EreA-like, domain 2"/>
    <property type="match status" value="1"/>
</dbReference>
<dbReference type="SUPFAM" id="SSF159501">
    <property type="entry name" value="EreA/ChaN-like"/>
    <property type="match status" value="1"/>
</dbReference>
<dbReference type="PANTHER" id="PTHR31299:SF0">
    <property type="entry name" value="ESTERASE, PUTATIVE (AFU_ORTHOLOGUE AFUA_1G05850)-RELATED"/>
    <property type="match status" value="1"/>
</dbReference>
<protein>
    <submittedName>
        <fullName evidence="1">Erythromycin esterase</fullName>
    </submittedName>
</protein>
<sequence length="441" mass="47630">MTAEPATAPVRLSVGAVIPLPTLDPAAPLDDLAWLDRAIGNARVVAIGESAHYQHESFLLRHRLCRYLVERHGFGAYAVESGFAEGWRVDDWVRDGAGRPDRVMADGLTSLMGLWRPQRAHLEWLRQHNRTADRPVGYYGIDLPGSMVSLLPGLDAVLAHFAVAEPEFTPDPAVRATAAAFSAPSAFSAPEATAAYRALPQASKDALTAGLADLAARLGARRLEHRRRTTAGAHERALRTLRSTVALDAMLRELARGHHDDALHHREAMLADTVEWILGREDRIVLAAHNGHVQRCPDNLPVVPPTTLGMHLADRLGDAYLAVGTSSATGRTLNTGASFYSGTLFTDLEDAPRPGSLDALLAASHDGPFATDLRRLPPADTATLRAATAHRYGTFYAEHDPLDAFDLLVHLPHATPAAPDTAALAHAPGEVRDAFARWRAH</sequence>
<dbReference type="InterPro" id="IPR007815">
    <property type="entry name" value="Emycin_Estase"/>
</dbReference>
<proteinExistence type="predicted"/>
<dbReference type="EMBL" id="BHXC01000002">
    <property type="protein sequence ID" value="GCB87660.1"/>
    <property type="molecule type" value="Genomic_DNA"/>
</dbReference>
<evidence type="ECO:0000313" key="2">
    <source>
        <dbReference type="Proteomes" id="UP000288351"/>
    </source>
</evidence>
<dbReference type="PANTHER" id="PTHR31299">
    <property type="entry name" value="ESTERASE, PUTATIVE (AFU_ORTHOLOGUE AFUA_1G05850)-RELATED"/>
    <property type="match status" value="1"/>
</dbReference>
<dbReference type="InterPro" id="IPR052036">
    <property type="entry name" value="Hydrolase/PRTase-associated"/>
</dbReference>
<dbReference type="CDD" id="cd14728">
    <property type="entry name" value="Ere-like"/>
    <property type="match status" value="1"/>
</dbReference>
<reference evidence="1 2" key="1">
    <citation type="journal article" date="2019" name="Microbiol. Resour. Announc.">
        <title>Draft Genome Sequence of the Most Traditional epsilon-Poly-l-Lysine Producer, Streptomyces albulus NBRC14147.</title>
        <authorList>
            <person name="Yamanaka K."/>
            <person name="Hamano Y."/>
        </authorList>
    </citation>
    <scope>NUCLEOTIDE SEQUENCE [LARGE SCALE GENOMIC DNA]</scope>
    <source>
        <strain evidence="1 2">NBRC 14147</strain>
    </source>
</reference>
<gene>
    <name evidence="1" type="ORF">SALB_00329</name>
</gene>
<dbReference type="Pfam" id="PF05139">
    <property type="entry name" value="Erythro_esteras"/>
    <property type="match status" value="1"/>
</dbReference>
<dbReference type="RefSeq" id="WP_020930831.1">
    <property type="nucleotide sequence ID" value="NZ_BHXC01000002.1"/>
</dbReference>
<dbReference type="Gene3D" id="3.40.1660.10">
    <property type="entry name" value="EreA-like (biosynthetic domain)"/>
    <property type="match status" value="1"/>
</dbReference>
<accession>A0A401QQI6</accession>
<organism evidence="1 2">
    <name type="scientific">Streptomyces noursei</name>
    <name type="common">Streptomyces albulus</name>
    <dbReference type="NCBI Taxonomy" id="1971"/>
    <lineage>
        <taxon>Bacteria</taxon>
        <taxon>Bacillati</taxon>
        <taxon>Actinomycetota</taxon>
        <taxon>Actinomycetes</taxon>
        <taxon>Kitasatosporales</taxon>
        <taxon>Streptomycetaceae</taxon>
        <taxon>Streptomyces</taxon>
    </lineage>
</organism>
<name>A0A401QQI6_STRNR</name>
<dbReference type="GO" id="GO:0046677">
    <property type="term" value="P:response to antibiotic"/>
    <property type="evidence" value="ECO:0007669"/>
    <property type="project" value="InterPro"/>
</dbReference>
<evidence type="ECO:0000313" key="1">
    <source>
        <dbReference type="EMBL" id="GCB87660.1"/>
    </source>
</evidence>